<organism evidence="1 2">
    <name type="scientific">Bradyrhizobium sacchari</name>
    <dbReference type="NCBI Taxonomy" id="1399419"/>
    <lineage>
        <taxon>Bacteria</taxon>
        <taxon>Pseudomonadati</taxon>
        <taxon>Pseudomonadota</taxon>
        <taxon>Alphaproteobacteria</taxon>
        <taxon>Hyphomicrobiales</taxon>
        <taxon>Nitrobacteraceae</taxon>
        <taxon>Bradyrhizobium</taxon>
    </lineage>
</organism>
<sequence>MGWLTWNREATFLLIYHDKIVSKGCVMDGFNLNR</sequence>
<evidence type="ECO:0000313" key="1">
    <source>
        <dbReference type="EMBL" id="TWB80786.1"/>
    </source>
</evidence>
<reference evidence="1 2" key="1">
    <citation type="submission" date="2019-06" db="EMBL/GenBank/DDBJ databases">
        <title>Genomic Encyclopedia of Type Strains, Phase IV (KMG-V): Genome sequencing to study the core and pangenomes of soil and plant-associated prokaryotes.</title>
        <authorList>
            <person name="Whitman W."/>
        </authorList>
    </citation>
    <scope>NUCLEOTIDE SEQUENCE [LARGE SCALE GENOMIC DNA]</scope>
    <source>
        <strain evidence="1 2">BR 10556</strain>
    </source>
</reference>
<gene>
    <name evidence="1" type="ORF">FBZ95_1023</name>
</gene>
<dbReference type="EMBL" id="VITW01000002">
    <property type="protein sequence ID" value="TWB80786.1"/>
    <property type="molecule type" value="Genomic_DNA"/>
</dbReference>
<dbReference type="AlphaFoldDB" id="A0A560IZM0"/>
<dbReference type="Proteomes" id="UP000315914">
    <property type="component" value="Unassembled WGS sequence"/>
</dbReference>
<proteinExistence type="predicted"/>
<name>A0A560IZM0_9BRAD</name>
<comment type="caution">
    <text evidence="1">The sequence shown here is derived from an EMBL/GenBank/DDBJ whole genome shotgun (WGS) entry which is preliminary data.</text>
</comment>
<protein>
    <submittedName>
        <fullName evidence="1">Uncharacterized protein</fullName>
    </submittedName>
</protein>
<evidence type="ECO:0000313" key="2">
    <source>
        <dbReference type="Proteomes" id="UP000315914"/>
    </source>
</evidence>
<keyword evidence="2" id="KW-1185">Reference proteome</keyword>
<accession>A0A560IZM0</accession>